<comment type="caution">
    <text evidence="3">The sequence shown here is derived from an EMBL/GenBank/DDBJ whole genome shotgun (WGS) entry which is preliminary data.</text>
</comment>
<dbReference type="Proteomes" id="UP001165283">
    <property type="component" value="Unassembled WGS sequence"/>
</dbReference>
<keyword evidence="4" id="KW-1185">Reference proteome</keyword>
<proteinExistence type="predicted"/>
<evidence type="ECO:0000313" key="3">
    <source>
        <dbReference type="EMBL" id="MCO1655674.1"/>
    </source>
</evidence>
<dbReference type="InterPro" id="IPR036663">
    <property type="entry name" value="Fumarylacetoacetase_C_sf"/>
</dbReference>
<accession>A0ABT0ZY51</accession>
<keyword evidence="1" id="KW-0456">Lyase</keyword>
<dbReference type="GO" id="GO:0016787">
    <property type="term" value="F:hydrolase activity"/>
    <property type="evidence" value="ECO:0007669"/>
    <property type="project" value="UniProtKB-KW"/>
</dbReference>
<dbReference type="PANTHER" id="PTHR30143">
    <property type="entry name" value="ACID HYDRATASE"/>
    <property type="match status" value="1"/>
</dbReference>
<evidence type="ECO:0000259" key="2">
    <source>
        <dbReference type="Pfam" id="PF01557"/>
    </source>
</evidence>
<evidence type="ECO:0000256" key="1">
    <source>
        <dbReference type="ARBA" id="ARBA00023239"/>
    </source>
</evidence>
<dbReference type="EMBL" id="JAGSOV010000023">
    <property type="protein sequence ID" value="MCO1655674.1"/>
    <property type="molecule type" value="Genomic_DNA"/>
</dbReference>
<organism evidence="3 4">
    <name type="scientific">Pseudonocardia humida</name>
    <dbReference type="NCBI Taxonomy" id="2800819"/>
    <lineage>
        <taxon>Bacteria</taxon>
        <taxon>Bacillati</taxon>
        <taxon>Actinomycetota</taxon>
        <taxon>Actinomycetes</taxon>
        <taxon>Pseudonocardiales</taxon>
        <taxon>Pseudonocardiaceae</taxon>
        <taxon>Pseudonocardia</taxon>
    </lineage>
</organism>
<dbReference type="Gene3D" id="3.90.850.10">
    <property type="entry name" value="Fumarylacetoacetase-like, C-terminal domain"/>
    <property type="match status" value="1"/>
</dbReference>
<dbReference type="RefSeq" id="WP_252437658.1">
    <property type="nucleotide sequence ID" value="NZ_JAGSOV010000023.1"/>
</dbReference>
<dbReference type="PANTHER" id="PTHR30143:SF0">
    <property type="entry name" value="2-KETO-4-PENTENOATE HYDRATASE"/>
    <property type="match status" value="1"/>
</dbReference>
<feature type="domain" description="Fumarylacetoacetase-like C-terminal" evidence="2">
    <location>
        <begin position="104"/>
        <end position="256"/>
    </location>
</feature>
<dbReference type="Pfam" id="PF01557">
    <property type="entry name" value="FAA_hydrolase"/>
    <property type="match status" value="1"/>
</dbReference>
<dbReference type="InterPro" id="IPR050772">
    <property type="entry name" value="Hydratase-Decarb/MhpD_sf"/>
</dbReference>
<name>A0ABT0ZY51_9PSEU</name>
<dbReference type="InterPro" id="IPR011234">
    <property type="entry name" value="Fumarylacetoacetase-like_C"/>
</dbReference>
<sequence length="262" mass="26702">MAVDDVAGGAAARVADILWSAWRSGERIEALPAPVRPSTPAQGWAAQRELVALAGPSYGWKIAATSGAGQAHIGVTGPLPGPLFERFRYEPGSVVPSADLHMGVVEAEFAFRLGADVPAGASPAALAGAVAALHLAVEVPDSRFVEFSTVGGPSLIADAACAGYFLLGPEVPDWRDADLAAARTRIEVNGEVAAEGRGDAVLGSPWAALAWLAAELPRFGSGLLAGQVVTTGTTTTPPAIGPGDRVRAHFAGYGEVGFGFAR</sequence>
<reference evidence="3" key="1">
    <citation type="submission" date="2021-04" db="EMBL/GenBank/DDBJ databases">
        <title>Pseudonocardia sp. nov., isolated from sandy soil of mangrove forest.</title>
        <authorList>
            <person name="Zan Z."/>
            <person name="Huang R."/>
            <person name="Liu W."/>
        </authorList>
    </citation>
    <scope>NUCLEOTIDE SEQUENCE</scope>
    <source>
        <strain evidence="3">S2-4</strain>
    </source>
</reference>
<gene>
    <name evidence="3" type="ORF">KDL28_11490</name>
</gene>
<keyword evidence="3" id="KW-0378">Hydrolase</keyword>
<dbReference type="SUPFAM" id="SSF56529">
    <property type="entry name" value="FAH"/>
    <property type="match status" value="1"/>
</dbReference>
<protein>
    <submittedName>
        <fullName evidence="3">Fumarylacetoacetate hydrolase family protein</fullName>
    </submittedName>
</protein>
<evidence type="ECO:0000313" key="4">
    <source>
        <dbReference type="Proteomes" id="UP001165283"/>
    </source>
</evidence>